<organism evidence="2 3">
    <name type="scientific">Candidatus Desulfobacillus denitrificans</name>
    <dbReference type="NCBI Taxonomy" id="2608985"/>
    <lineage>
        <taxon>Bacteria</taxon>
        <taxon>Pseudomonadati</taxon>
        <taxon>Pseudomonadota</taxon>
        <taxon>Betaproteobacteria</taxon>
        <taxon>Candidatus Desulfobacillus</taxon>
    </lineage>
</organism>
<feature type="transmembrane region" description="Helical" evidence="1">
    <location>
        <begin position="95"/>
        <end position="128"/>
    </location>
</feature>
<dbReference type="Proteomes" id="UP000662914">
    <property type="component" value="Chromosome"/>
</dbReference>
<dbReference type="Gene3D" id="1.20.1630.10">
    <property type="entry name" value="Formate dehydrogenase/DMSO reductase domain"/>
    <property type="match status" value="1"/>
</dbReference>
<reference evidence="2" key="1">
    <citation type="journal article" name="DNA Res.">
        <title>The physiological potential of anammox bacteria as revealed by their core genome structure.</title>
        <authorList>
            <person name="Okubo T."/>
            <person name="Toyoda A."/>
            <person name="Fukuhara K."/>
            <person name="Uchiyama I."/>
            <person name="Harigaya Y."/>
            <person name="Kuroiwa M."/>
            <person name="Suzuki T."/>
            <person name="Murakami Y."/>
            <person name="Suwa Y."/>
            <person name="Takami H."/>
        </authorList>
    </citation>
    <scope>NUCLEOTIDE SEQUENCE</scope>
    <source>
        <strain evidence="2">317325-3</strain>
    </source>
</reference>
<dbReference type="GO" id="GO:0019645">
    <property type="term" value="P:anaerobic electron transport chain"/>
    <property type="evidence" value="ECO:0007669"/>
    <property type="project" value="InterPro"/>
</dbReference>
<dbReference type="KEGG" id="ddz:DSYM_12670"/>
<dbReference type="Pfam" id="PF04976">
    <property type="entry name" value="DmsC"/>
    <property type="match status" value="1"/>
</dbReference>
<dbReference type="EMBL" id="AP021857">
    <property type="protein sequence ID" value="BBO20568.1"/>
    <property type="molecule type" value="Genomic_DNA"/>
</dbReference>
<feature type="transmembrane region" description="Helical" evidence="1">
    <location>
        <begin position="52"/>
        <end position="72"/>
    </location>
</feature>
<dbReference type="AlphaFoldDB" id="A0A809R1E0"/>
<dbReference type="GO" id="GO:0016020">
    <property type="term" value="C:membrane"/>
    <property type="evidence" value="ECO:0007669"/>
    <property type="project" value="InterPro"/>
</dbReference>
<name>A0A809R1E0_9PROT</name>
<sequence length="298" mass="32020">MSDMKIPPGRITPWHQNNWDWRAAGNFIGGGSGTGLLFFATLAAANIDAYRAMALVALALVGGGLFCVWLEIGRPWRAINVLFHPHTSWMTREAIVAMPLFACGLAAVWFGGGVFVGMAALLGIVFLYCQGRILQASKGIPAWREPKIVPLILATGFVEGAGLAAVLAAVLPGENPRWLAGVLLGALILRRLAWTVYYKALEKNGLPKKAMDVMRSFGARFEMLGQLAPEILIVAGIFYGAVLPWLTLVAGLVAAAAGWWLKFTIVARAAYNQGYALPVLPVRGQGEVKPGIRPGWSK</sequence>
<feature type="transmembrane region" description="Helical" evidence="1">
    <location>
        <begin position="148"/>
        <end position="172"/>
    </location>
</feature>
<protein>
    <submittedName>
        <fullName evidence="2">Phenylacetyl-CoA:acceptor oxidoreductase</fullName>
    </submittedName>
</protein>
<gene>
    <name evidence="2" type="ORF">DSYM_12670</name>
</gene>
<keyword evidence="1" id="KW-0812">Transmembrane</keyword>
<feature type="transmembrane region" description="Helical" evidence="1">
    <location>
        <begin position="23"/>
        <end position="45"/>
    </location>
</feature>
<dbReference type="InterPro" id="IPR007059">
    <property type="entry name" value="DmsC"/>
</dbReference>
<evidence type="ECO:0000313" key="3">
    <source>
        <dbReference type="Proteomes" id="UP000662914"/>
    </source>
</evidence>
<accession>A0A809R1E0</accession>
<keyword evidence="1" id="KW-1133">Transmembrane helix</keyword>
<evidence type="ECO:0000313" key="2">
    <source>
        <dbReference type="EMBL" id="BBO20568.1"/>
    </source>
</evidence>
<evidence type="ECO:0000256" key="1">
    <source>
        <dbReference type="SAM" id="Phobius"/>
    </source>
</evidence>
<proteinExistence type="predicted"/>
<keyword evidence="1" id="KW-0472">Membrane</keyword>